<sequence>MAEDASKRRLGRGLAALIGEMDKPVAAAGSAPEERSVEPIVSDRIVPIENVRANPNNPRRQFADADLEDLANSISEHGIVQPILVRPAPSGSGDWEIIAGERRWRAAQRAGLHQVPIIVREVDDRQALELAIIENVQRADLNPVEEALGYQQLMDEYSYGQADLGKVIGKSRSHVANTLRLLKLPTGVRALLSEGSLSPGHARTLITLERPEALAKRIVDEGLSVRQAEQLAAAAERPEGVSSQAGKGQAPAKDADTKALEKTLSDALGMKVLINHKASGRGRLMIDYKSLDQLDALQTKLQK</sequence>
<comment type="similarity">
    <text evidence="1">Belongs to the ParB family.</text>
</comment>
<dbReference type="FunFam" id="1.10.10.2830:FF:000001">
    <property type="entry name" value="Chromosome partitioning protein ParB"/>
    <property type="match status" value="1"/>
</dbReference>
<feature type="domain" description="ParB-like N-terminal" evidence="4">
    <location>
        <begin position="44"/>
        <end position="136"/>
    </location>
</feature>
<accession>A0A7R8ZXH7</accession>
<protein>
    <recommendedName>
        <fullName evidence="4">ParB-like N-terminal domain-containing protein</fullName>
    </recommendedName>
</protein>
<dbReference type="Pfam" id="PF02195">
    <property type="entry name" value="ParB_N"/>
    <property type="match status" value="1"/>
</dbReference>
<dbReference type="Gene3D" id="1.10.10.2830">
    <property type="match status" value="1"/>
</dbReference>
<dbReference type="InterPro" id="IPR036086">
    <property type="entry name" value="ParB/Sulfiredoxin_sf"/>
</dbReference>
<dbReference type="Pfam" id="PF17762">
    <property type="entry name" value="HTH_ParB"/>
    <property type="match status" value="1"/>
</dbReference>
<dbReference type="CDD" id="cd16393">
    <property type="entry name" value="SPO0J_N"/>
    <property type="match status" value="1"/>
</dbReference>
<dbReference type="InterPro" id="IPR004437">
    <property type="entry name" value="ParB/RepB/Spo0J"/>
</dbReference>
<dbReference type="PANTHER" id="PTHR33375">
    <property type="entry name" value="CHROMOSOME-PARTITIONING PROTEIN PARB-RELATED"/>
    <property type="match status" value="1"/>
</dbReference>
<dbReference type="InterPro" id="IPR050336">
    <property type="entry name" value="Chromosome_partition/occlusion"/>
</dbReference>
<dbReference type="NCBIfam" id="TIGR00180">
    <property type="entry name" value="parB_part"/>
    <property type="match status" value="1"/>
</dbReference>
<dbReference type="EMBL" id="OB672619">
    <property type="protein sequence ID" value="CAD7235414.1"/>
    <property type="molecule type" value="Genomic_DNA"/>
</dbReference>
<evidence type="ECO:0000256" key="1">
    <source>
        <dbReference type="ARBA" id="ARBA00006295"/>
    </source>
</evidence>
<dbReference type="AlphaFoldDB" id="A0A7R8ZXH7"/>
<dbReference type="FunFam" id="3.90.1530.30:FF:000001">
    <property type="entry name" value="Chromosome partitioning protein ParB"/>
    <property type="match status" value="1"/>
</dbReference>
<evidence type="ECO:0000259" key="4">
    <source>
        <dbReference type="SMART" id="SM00470"/>
    </source>
</evidence>
<dbReference type="SMART" id="SM00470">
    <property type="entry name" value="ParB"/>
    <property type="match status" value="1"/>
</dbReference>
<dbReference type="GO" id="GO:0003677">
    <property type="term" value="F:DNA binding"/>
    <property type="evidence" value="ECO:0007669"/>
    <property type="project" value="UniProtKB-KW"/>
</dbReference>
<dbReference type="GO" id="GO:0005694">
    <property type="term" value="C:chromosome"/>
    <property type="evidence" value="ECO:0007669"/>
    <property type="project" value="TreeGrafter"/>
</dbReference>
<dbReference type="InterPro" id="IPR041468">
    <property type="entry name" value="HTH_ParB/Spo0J"/>
</dbReference>
<evidence type="ECO:0000313" key="5">
    <source>
        <dbReference type="EMBL" id="CAD7235414.1"/>
    </source>
</evidence>
<gene>
    <name evidence="5" type="ORF">CTOB1V02_LOCUS13229</name>
</gene>
<dbReference type="PANTHER" id="PTHR33375:SF1">
    <property type="entry name" value="CHROMOSOME-PARTITIONING PROTEIN PARB-RELATED"/>
    <property type="match status" value="1"/>
</dbReference>
<dbReference type="GO" id="GO:0045881">
    <property type="term" value="P:positive regulation of sporulation resulting in formation of a cellular spore"/>
    <property type="evidence" value="ECO:0007669"/>
    <property type="project" value="TreeGrafter"/>
</dbReference>
<dbReference type="OrthoDB" id="18419at2759"/>
<proteinExistence type="inferred from homology"/>
<dbReference type="InterPro" id="IPR003115">
    <property type="entry name" value="ParB_N"/>
</dbReference>
<dbReference type="GO" id="GO:0007059">
    <property type="term" value="P:chromosome segregation"/>
    <property type="evidence" value="ECO:0007669"/>
    <property type="project" value="UniProtKB-KW"/>
</dbReference>
<reference evidence="5" key="1">
    <citation type="submission" date="2020-11" db="EMBL/GenBank/DDBJ databases">
        <authorList>
            <person name="Tran Van P."/>
        </authorList>
    </citation>
    <scope>NUCLEOTIDE SEQUENCE</scope>
</reference>
<keyword evidence="2" id="KW-0159">Chromosome partition</keyword>
<dbReference type="Gene3D" id="3.90.1530.30">
    <property type="match status" value="1"/>
</dbReference>
<dbReference type="InterPro" id="IPR057240">
    <property type="entry name" value="ParB_dimer_C"/>
</dbReference>
<name>A0A7R8ZXH7_9CRUS</name>
<keyword evidence="3" id="KW-0238">DNA-binding</keyword>
<evidence type="ECO:0000256" key="3">
    <source>
        <dbReference type="ARBA" id="ARBA00023125"/>
    </source>
</evidence>
<evidence type="ECO:0000256" key="2">
    <source>
        <dbReference type="ARBA" id="ARBA00022829"/>
    </source>
</evidence>
<organism evidence="5">
    <name type="scientific">Cyprideis torosa</name>
    <dbReference type="NCBI Taxonomy" id="163714"/>
    <lineage>
        <taxon>Eukaryota</taxon>
        <taxon>Metazoa</taxon>
        <taxon>Ecdysozoa</taxon>
        <taxon>Arthropoda</taxon>
        <taxon>Crustacea</taxon>
        <taxon>Oligostraca</taxon>
        <taxon>Ostracoda</taxon>
        <taxon>Podocopa</taxon>
        <taxon>Podocopida</taxon>
        <taxon>Cytherocopina</taxon>
        <taxon>Cytheroidea</taxon>
        <taxon>Cytherideidae</taxon>
        <taxon>Cyprideis</taxon>
    </lineage>
</organism>
<dbReference type="Pfam" id="PF23552">
    <property type="entry name" value="ParB_C"/>
    <property type="match status" value="1"/>
</dbReference>
<dbReference type="SUPFAM" id="SSF110849">
    <property type="entry name" value="ParB/Sulfiredoxin"/>
    <property type="match status" value="1"/>
</dbReference>